<sequence length="79" mass="9380">MPSSPESDRPFDESPEETRRKERELAEAEVKLARRQRIVNRLRILQMIFSLVELATGNPAYRWAARCAQWAMERFRDSE</sequence>
<proteinExistence type="predicted"/>
<dbReference type="EMBL" id="CP002994">
    <property type="protein sequence ID" value="AEM82837.1"/>
    <property type="molecule type" value="Genomic_DNA"/>
</dbReference>
<reference evidence="2" key="1">
    <citation type="submission" date="2011-08" db="EMBL/GenBank/DDBJ databases">
        <title>Complete sequence of chromosome of Streptomyces violaceusniger Tu 4113.</title>
        <authorList>
            <consortium name="US DOE Joint Genome Institute"/>
            <person name="Lucas S."/>
            <person name="Han J."/>
            <person name="Lapidus A."/>
            <person name="Cheng J.-F."/>
            <person name="Goodwin L."/>
            <person name="Pitluck S."/>
            <person name="Peters L."/>
            <person name="Ivanova N."/>
            <person name="Daligault H."/>
            <person name="Detter J.C."/>
            <person name="Han C."/>
            <person name="Tapia R."/>
            <person name="Land M."/>
            <person name="Hauser L."/>
            <person name="Kyrpides N."/>
            <person name="Ivanova N."/>
            <person name="Pagani I."/>
            <person name="Hagen A."/>
            <person name="Katz L."/>
            <person name="Fiedler H.-P."/>
            <person name="Keasling J."/>
            <person name="Fortman J."/>
            <person name="Woyke T."/>
        </authorList>
    </citation>
    <scope>NUCLEOTIDE SEQUENCE [LARGE SCALE GENOMIC DNA]</scope>
    <source>
        <strain evidence="2">Tu 4113</strain>
    </source>
</reference>
<dbReference type="RefSeq" id="WP_014056336.1">
    <property type="nucleotide sequence ID" value="NC_015957.1"/>
</dbReference>
<evidence type="ECO:0000313" key="2">
    <source>
        <dbReference type="EMBL" id="AEM82837.1"/>
    </source>
</evidence>
<accession>G2PE09</accession>
<dbReference type="Proteomes" id="UP000008703">
    <property type="component" value="Chromosome"/>
</dbReference>
<dbReference type="HOGENOM" id="CLU_2604697_0_0_11"/>
<name>G2PE09_STRV4</name>
<gene>
    <name evidence="2" type="ORF">Strvi_3142</name>
</gene>
<keyword evidence="3" id="KW-1185">Reference proteome</keyword>
<evidence type="ECO:0000256" key="1">
    <source>
        <dbReference type="SAM" id="MobiDB-lite"/>
    </source>
</evidence>
<dbReference type="KEGG" id="svl:Strvi_3142"/>
<evidence type="ECO:0000313" key="3">
    <source>
        <dbReference type="Proteomes" id="UP000008703"/>
    </source>
</evidence>
<feature type="region of interest" description="Disordered" evidence="1">
    <location>
        <begin position="1"/>
        <end position="22"/>
    </location>
</feature>
<protein>
    <submittedName>
        <fullName evidence="2">Uncharacterized protein</fullName>
    </submittedName>
</protein>
<dbReference type="AlphaFoldDB" id="G2PE09"/>
<organism evidence="2 3">
    <name type="scientific">Streptomyces violaceusniger (strain Tu 4113)</name>
    <dbReference type="NCBI Taxonomy" id="653045"/>
    <lineage>
        <taxon>Bacteria</taxon>
        <taxon>Bacillati</taxon>
        <taxon>Actinomycetota</taxon>
        <taxon>Actinomycetes</taxon>
        <taxon>Kitasatosporales</taxon>
        <taxon>Streptomycetaceae</taxon>
        <taxon>Streptomyces</taxon>
        <taxon>Streptomyces violaceusniger group</taxon>
    </lineage>
</organism>